<evidence type="ECO:0000259" key="4">
    <source>
        <dbReference type="PROSITE" id="PS51819"/>
    </source>
</evidence>
<dbReference type="GO" id="GO:0046677">
    <property type="term" value="P:response to antibiotic"/>
    <property type="evidence" value="ECO:0007669"/>
    <property type="project" value="UniProtKB-KW"/>
</dbReference>
<dbReference type="AlphaFoldDB" id="A0A7C9KSF7"/>
<dbReference type="EMBL" id="WHZZ01000004">
    <property type="protein sequence ID" value="MQL48966.1"/>
    <property type="molecule type" value="Genomic_DNA"/>
</dbReference>
<sequence length="152" mass="17820">MSQHKPYWNRMVPELTVTDFSRSLDFYQRILGFQLLIRRDTPDFAYLELGEAQLMLEALHDDGWNTASLNYPLGRGVNFQIEVDDLTPLLNNLKANGIKLYREVKDNHYRVDEILACQREFLVQDPDGYLLRFSQFIENINNIPINTLLVID</sequence>
<dbReference type="Proteomes" id="UP000481739">
    <property type="component" value="Unassembled WGS sequence"/>
</dbReference>
<evidence type="ECO:0000313" key="5">
    <source>
        <dbReference type="EMBL" id="MQL48966.1"/>
    </source>
</evidence>
<accession>A0A7C9KSF7</accession>
<comment type="similarity">
    <text evidence="1">Belongs to the bleomycin resistance protein family.</text>
</comment>
<dbReference type="InterPro" id="IPR000335">
    <property type="entry name" value="Bleomycin-R"/>
</dbReference>
<dbReference type="Gene3D" id="3.10.180.10">
    <property type="entry name" value="2,3-Dihydroxybiphenyl 1,2-Dioxygenase, domain 1"/>
    <property type="match status" value="1"/>
</dbReference>
<gene>
    <name evidence="5" type="ORF">GEA64_13780</name>
</gene>
<dbReference type="RefSeq" id="WP_051477464.1">
    <property type="nucleotide sequence ID" value="NZ_CAWOZU010000019.1"/>
</dbReference>
<dbReference type="PROSITE" id="PS51819">
    <property type="entry name" value="VOC"/>
    <property type="match status" value="1"/>
</dbReference>
<dbReference type="Pfam" id="PF00903">
    <property type="entry name" value="Glyoxalase"/>
    <property type="match status" value="1"/>
</dbReference>
<evidence type="ECO:0000313" key="6">
    <source>
        <dbReference type="Proteomes" id="UP000481739"/>
    </source>
</evidence>
<organism evidence="5 6">
    <name type="scientific">Photorhabdus khanii</name>
    <dbReference type="NCBI Taxonomy" id="1004150"/>
    <lineage>
        <taxon>Bacteria</taxon>
        <taxon>Pseudomonadati</taxon>
        <taxon>Pseudomonadota</taxon>
        <taxon>Gammaproteobacteria</taxon>
        <taxon>Enterobacterales</taxon>
        <taxon>Morganellaceae</taxon>
        <taxon>Photorhabdus</taxon>
    </lineage>
</organism>
<proteinExistence type="inferred from homology"/>
<evidence type="ECO:0000256" key="1">
    <source>
        <dbReference type="ARBA" id="ARBA00011051"/>
    </source>
</evidence>
<evidence type="ECO:0000256" key="3">
    <source>
        <dbReference type="ARBA" id="ARBA00023251"/>
    </source>
</evidence>
<comment type="caution">
    <text evidence="5">The sequence shown here is derived from an EMBL/GenBank/DDBJ whole genome shotgun (WGS) entry which is preliminary data.</text>
</comment>
<dbReference type="CDD" id="cd08349">
    <property type="entry name" value="BLMA_like"/>
    <property type="match status" value="1"/>
</dbReference>
<dbReference type="InterPro" id="IPR029068">
    <property type="entry name" value="Glyas_Bleomycin-R_OHBP_Dase"/>
</dbReference>
<dbReference type="SUPFAM" id="SSF54593">
    <property type="entry name" value="Glyoxalase/Bleomycin resistance protein/Dihydroxybiphenyl dioxygenase"/>
    <property type="match status" value="1"/>
</dbReference>
<dbReference type="InterPro" id="IPR037523">
    <property type="entry name" value="VOC_core"/>
</dbReference>
<feature type="domain" description="VOC" evidence="4">
    <location>
        <begin position="7"/>
        <end position="136"/>
    </location>
</feature>
<name>A0A7C9KSF7_9GAMM</name>
<evidence type="ECO:0000256" key="2">
    <source>
        <dbReference type="ARBA" id="ARBA00021572"/>
    </source>
</evidence>
<protein>
    <recommendedName>
        <fullName evidence="2">Bleomycin resistance protein</fullName>
    </recommendedName>
</protein>
<dbReference type="InterPro" id="IPR004360">
    <property type="entry name" value="Glyas_Fos-R_dOase_dom"/>
</dbReference>
<reference evidence="5 6" key="1">
    <citation type="journal article" date="2019" name="Nature">
        <title>A new antibiotic selectively kills Gram-negative pathogens.</title>
        <authorList>
            <person name="Imai Y."/>
            <person name="Meyer K.J."/>
            <person name="Iinishi A."/>
            <person name="Favre-Godal Q."/>
            <person name="Green R."/>
            <person name="Manuse S."/>
            <person name="Caboni M."/>
            <person name="Mori M."/>
            <person name="Niles S."/>
            <person name="Ghiglieri M."/>
            <person name="Honrao C."/>
            <person name="Ma X."/>
            <person name="Guo J.J."/>
            <person name="Makriyannis A."/>
            <person name="Linares-Otoya L."/>
            <person name="Boehringer N."/>
            <person name="Wuisan Z.G."/>
            <person name="Kaur H."/>
            <person name="Wu R."/>
            <person name="Mateus A."/>
            <person name="Typas A."/>
            <person name="Savitski M.M."/>
            <person name="Espinoza J.L."/>
            <person name="O'Rourke A."/>
            <person name="Nelson K.E."/>
            <person name="Hiller S."/>
            <person name="Noinaj N."/>
            <person name="Schaeberle T.F."/>
            <person name="D'Onofrio A."/>
            <person name="Lewis K."/>
        </authorList>
    </citation>
    <scope>NUCLEOTIDE SEQUENCE [LARGE SCALE GENOMIC DNA]</scope>
    <source>
        <strain evidence="5 6">HGB 1456</strain>
    </source>
</reference>
<keyword evidence="3" id="KW-0046">Antibiotic resistance</keyword>